<evidence type="ECO:0000256" key="2">
    <source>
        <dbReference type="ARBA" id="ARBA00022801"/>
    </source>
</evidence>
<dbReference type="InterPro" id="IPR050534">
    <property type="entry name" value="Coronavir_polyprotein_1ab"/>
</dbReference>
<dbReference type="GO" id="GO:0005524">
    <property type="term" value="F:ATP binding"/>
    <property type="evidence" value="ECO:0007669"/>
    <property type="project" value="UniProtKB-KW"/>
</dbReference>
<dbReference type="RefSeq" id="XP_023465653.1">
    <property type="nucleotide sequence ID" value="XM_023613137.1"/>
</dbReference>
<dbReference type="AlphaFoldDB" id="A0A2G4ST66"/>
<name>A0A2G4ST66_RHIZD</name>
<keyword evidence="2" id="KW-0378">Hydrolase</keyword>
<keyword evidence="4" id="KW-0067">ATP-binding</keyword>
<dbReference type="Gene3D" id="3.40.50.300">
    <property type="entry name" value="P-loop containing nucleotide triphosphate hydrolases"/>
    <property type="match status" value="1"/>
</dbReference>
<dbReference type="EMBL" id="KZ303850">
    <property type="protein sequence ID" value="PHZ11945.1"/>
    <property type="molecule type" value="Genomic_DNA"/>
</dbReference>
<proteinExistence type="predicted"/>
<evidence type="ECO:0000256" key="1">
    <source>
        <dbReference type="ARBA" id="ARBA00022741"/>
    </source>
</evidence>
<dbReference type="InterPro" id="IPR041679">
    <property type="entry name" value="DNA2/NAM7-like_C"/>
</dbReference>
<dbReference type="PANTHER" id="PTHR43788:SF8">
    <property type="entry name" value="DNA-BINDING PROTEIN SMUBP-2"/>
    <property type="match status" value="1"/>
</dbReference>
<feature type="domain" description="DNA2/NAM7 helicase-like C-terminal" evidence="5">
    <location>
        <begin position="11"/>
        <end position="114"/>
    </location>
</feature>
<accession>A0A2G4ST66</accession>
<evidence type="ECO:0000313" key="6">
    <source>
        <dbReference type="EMBL" id="PHZ11945.1"/>
    </source>
</evidence>
<evidence type="ECO:0000259" key="5">
    <source>
        <dbReference type="Pfam" id="PF13087"/>
    </source>
</evidence>
<dbReference type="GeneID" id="35444126"/>
<evidence type="ECO:0000256" key="3">
    <source>
        <dbReference type="ARBA" id="ARBA00022806"/>
    </source>
</evidence>
<protein>
    <recommendedName>
        <fullName evidence="5">DNA2/NAM7 helicase-like C-terminal domain-containing protein</fullName>
    </recommendedName>
</protein>
<dbReference type="PANTHER" id="PTHR43788">
    <property type="entry name" value="DNA2/NAM7 HELICASE FAMILY MEMBER"/>
    <property type="match status" value="1"/>
</dbReference>
<dbReference type="Pfam" id="PF13087">
    <property type="entry name" value="AAA_12"/>
    <property type="match status" value="1"/>
</dbReference>
<sequence>MNVCIYSQLVHRKHVVFVNTDLVPANEAREFGGSYLHNEKEGKLIYQVTESLLRCGVKEEQLAIVSVYRSQLRTISRYFEGETDIEIATIDKYQGRDKDCVIISLVRSNTQGNVRKHHGCVNRLY</sequence>
<gene>
    <name evidence="6" type="ORF">RHIMIDRAFT_283646</name>
</gene>
<reference evidence="6 7" key="1">
    <citation type="journal article" date="2016" name="Proc. Natl. Acad. Sci. U.S.A.">
        <title>Lipid metabolic changes in an early divergent fungus govern the establishment of a mutualistic symbiosis with endobacteria.</title>
        <authorList>
            <person name="Lastovetsky O.A."/>
            <person name="Gaspar M.L."/>
            <person name="Mondo S.J."/>
            <person name="LaButti K.M."/>
            <person name="Sandor L."/>
            <person name="Grigoriev I.V."/>
            <person name="Henry S.A."/>
            <person name="Pawlowska T.E."/>
        </authorList>
    </citation>
    <scope>NUCLEOTIDE SEQUENCE [LARGE SCALE GENOMIC DNA]</scope>
    <source>
        <strain evidence="6 7">ATCC 52813</strain>
    </source>
</reference>
<keyword evidence="1" id="KW-0547">Nucleotide-binding</keyword>
<evidence type="ECO:0000313" key="7">
    <source>
        <dbReference type="Proteomes" id="UP000242254"/>
    </source>
</evidence>
<dbReference type="InterPro" id="IPR027417">
    <property type="entry name" value="P-loop_NTPase"/>
</dbReference>
<dbReference type="GO" id="GO:0016787">
    <property type="term" value="F:hydrolase activity"/>
    <property type="evidence" value="ECO:0007669"/>
    <property type="project" value="UniProtKB-KW"/>
</dbReference>
<organism evidence="6 7">
    <name type="scientific">Rhizopus microsporus ATCC 52813</name>
    <dbReference type="NCBI Taxonomy" id="1340429"/>
    <lineage>
        <taxon>Eukaryota</taxon>
        <taxon>Fungi</taxon>
        <taxon>Fungi incertae sedis</taxon>
        <taxon>Mucoromycota</taxon>
        <taxon>Mucoromycotina</taxon>
        <taxon>Mucoromycetes</taxon>
        <taxon>Mucorales</taxon>
        <taxon>Mucorineae</taxon>
        <taxon>Rhizopodaceae</taxon>
        <taxon>Rhizopus</taxon>
    </lineage>
</organism>
<dbReference type="InterPro" id="IPR047187">
    <property type="entry name" value="SF1_C_Upf1"/>
</dbReference>
<keyword evidence="7" id="KW-1185">Reference proteome</keyword>
<evidence type="ECO:0000256" key="4">
    <source>
        <dbReference type="ARBA" id="ARBA00022840"/>
    </source>
</evidence>
<dbReference type="GO" id="GO:0043139">
    <property type="term" value="F:5'-3' DNA helicase activity"/>
    <property type="evidence" value="ECO:0007669"/>
    <property type="project" value="TreeGrafter"/>
</dbReference>
<dbReference type="SUPFAM" id="SSF52540">
    <property type="entry name" value="P-loop containing nucleoside triphosphate hydrolases"/>
    <property type="match status" value="1"/>
</dbReference>
<dbReference type="Proteomes" id="UP000242254">
    <property type="component" value="Unassembled WGS sequence"/>
</dbReference>
<dbReference type="CDD" id="cd18808">
    <property type="entry name" value="SF1_C_Upf1"/>
    <property type="match status" value="1"/>
</dbReference>
<dbReference type="STRING" id="1340429.A0A2G4ST66"/>
<keyword evidence="3" id="KW-0347">Helicase</keyword>